<dbReference type="Pfam" id="PF00557">
    <property type="entry name" value="Peptidase_M24"/>
    <property type="match status" value="1"/>
</dbReference>
<dbReference type="InterPro" id="IPR029149">
    <property type="entry name" value="Creatin/AminoP/Spt16_N"/>
</dbReference>
<evidence type="ECO:0000259" key="1">
    <source>
        <dbReference type="Pfam" id="PF00557"/>
    </source>
</evidence>
<name>A0A1L8R4D2_9ENTE</name>
<dbReference type="Gene3D" id="3.40.350.10">
    <property type="entry name" value="Creatinase/prolidase N-terminal domain"/>
    <property type="match status" value="1"/>
</dbReference>
<dbReference type="InterPro" id="IPR000994">
    <property type="entry name" value="Pept_M24"/>
</dbReference>
<dbReference type="SUPFAM" id="SSF55920">
    <property type="entry name" value="Creatinase/aminopeptidase"/>
    <property type="match status" value="1"/>
</dbReference>
<dbReference type="AlphaFoldDB" id="A0A1L8R4D2"/>
<dbReference type="SUPFAM" id="SSF53092">
    <property type="entry name" value="Creatinase/prolidase N-terminal domain"/>
    <property type="match status" value="1"/>
</dbReference>
<accession>A0A1L8R4D2</accession>
<dbReference type="InterPro" id="IPR036005">
    <property type="entry name" value="Creatinase/aminopeptidase-like"/>
</dbReference>
<evidence type="ECO:0000313" key="2">
    <source>
        <dbReference type="EMBL" id="OJG14575.1"/>
    </source>
</evidence>
<evidence type="ECO:0000313" key="3">
    <source>
        <dbReference type="Proteomes" id="UP000182835"/>
    </source>
</evidence>
<dbReference type="OrthoDB" id="9778159at2"/>
<reference evidence="2 3" key="1">
    <citation type="submission" date="2014-12" db="EMBL/GenBank/DDBJ databases">
        <title>Draft genome sequences of 29 type strains of Enterococci.</title>
        <authorList>
            <person name="Zhong Z."/>
            <person name="Sun Z."/>
            <person name="Liu W."/>
            <person name="Zhang W."/>
            <person name="Zhang H."/>
        </authorList>
    </citation>
    <scope>NUCLEOTIDE SEQUENCE [LARGE SCALE GENOMIC DNA]</scope>
    <source>
        <strain evidence="2 3">DSM 21207</strain>
    </source>
</reference>
<sequence>MTKIKLKKVTPPKRDNEAKIYQLTDETMLGRKEKVLAQMRAEKLDSLIIYCDLEHGGNFAYLTGFVTRFEESLLILHQDGTAFFVAGNENLKLNQHSRISATLLHYPQFSLPDQPMAGEKTLTTVLQEAKISDSKASIGIVGWKMFTTTNENNRQIFDVPHFIVTAVKKAAPNSKIENRSDLFIDPQKGVRAINNANEIAYYEFGSSLASDCVLNALDAVAIDKTEMEIGTHLTRYGQTPNVMPIAATGERFSHAFISPTDKKIQLGDKMSLTTGFKGGLASRSGYAVHNENQLPQDQTDYLEKIAKPYFNAVTTWLEKIELGMTGGQLYQMIEAVLPKETYHWHLNPGHLTADEEWLSSPVKENSPHPLTSGMLLQIDIIPSVSGYAGASCENGIALADSKLRQELAANYPTVWQRIKARQEYIRQELNIALPDHVLPLSSGVAFYTPFFLVKDLAFVKE</sequence>
<comment type="caution">
    <text evidence="2">The sequence shown here is derived from an EMBL/GenBank/DDBJ whole genome shotgun (WGS) entry which is preliminary data.</text>
</comment>
<proteinExistence type="predicted"/>
<dbReference type="STRING" id="317010.RU96_GL000762"/>
<dbReference type="RefSeq" id="WP_071865289.1">
    <property type="nucleotide sequence ID" value="NZ_JBHLVQ010000020.1"/>
</dbReference>
<dbReference type="EMBL" id="JXKG01000016">
    <property type="protein sequence ID" value="OJG14575.1"/>
    <property type="molecule type" value="Genomic_DNA"/>
</dbReference>
<gene>
    <name evidence="2" type="ORF">RU96_GL000762</name>
</gene>
<dbReference type="CDD" id="cd01066">
    <property type="entry name" value="APP_MetAP"/>
    <property type="match status" value="1"/>
</dbReference>
<organism evidence="2 3">
    <name type="scientific">Enterococcus canintestini</name>
    <dbReference type="NCBI Taxonomy" id="317010"/>
    <lineage>
        <taxon>Bacteria</taxon>
        <taxon>Bacillati</taxon>
        <taxon>Bacillota</taxon>
        <taxon>Bacilli</taxon>
        <taxon>Lactobacillales</taxon>
        <taxon>Enterococcaceae</taxon>
        <taxon>Enterococcus</taxon>
    </lineage>
</organism>
<protein>
    <recommendedName>
        <fullName evidence="1">Peptidase M24 domain-containing protein</fullName>
    </recommendedName>
</protein>
<dbReference type="Proteomes" id="UP000182835">
    <property type="component" value="Unassembled WGS sequence"/>
</dbReference>
<feature type="domain" description="Peptidase M24" evidence="1">
    <location>
        <begin position="220"/>
        <end position="380"/>
    </location>
</feature>
<dbReference type="Gene3D" id="3.90.230.10">
    <property type="entry name" value="Creatinase/methionine aminopeptidase superfamily"/>
    <property type="match status" value="1"/>
</dbReference>